<dbReference type="STRING" id="33051.SB4_01010"/>
<sequence>MGKKKHKKKQKKAAQAEQAASSGSSSLHRIGQVLLDQARSPAGRQLLATGLIVAASAIARETGRRTTDEPAAAPPHDLQKDEASQGTQPGEAAQGPQSGGTTRSGMPEMAAFAGMALSALDQFLHRPSSGNKG</sequence>
<dbReference type="Proteomes" id="UP000072867">
    <property type="component" value="Unassembled WGS sequence"/>
</dbReference>
<feature type="region of interest" description="Disordered" evidence="1">
    <location>
        <begin position="1"/>
        <end position="28"/>
    </location>
</feature>
<dbReference type="RefSeq" id="WP_058732268.1">
    <property type="nucleotide sequence ID" value="NZ_LDTD01000013.1"/>
</dbReference>
<dbReference type="EMBL" id="LDTD01000013">
    <property type="protein sequence ID" value="KTT74051.1"/>
    <property type="molecule type" value="Genomic_DNA"/>
</dbReference>
<protein>
    <submittedName>
        <fullName evidence="2">Uncharacterized protein</fullName>
    </submittedName>
</protein>
<feature type="compositionally biased region" description="Basic residues" evidence="1">
    <location>
        <begin position="1"/>
        <end position="12"/>
    </location>
</feature>
<evidence type="ECO:0000313" key="2">
    <source>
        <dbReference type="EMBL" id="KTT74051.1"/>
    </source>
</evidence>
<gene>
    <name evidence="2" type="ORF">NS319_02530</name>
</gene>
<evidence type="ECO:0000256" key="1">
    <source>
        <dbReference type="SAM" id="MobiDB-lite"/>
    </source>
</evidence>
<dbReference type="AlphaFoldDB" id="A0A147I5M2"/>
<name>A0A147I5M2_9SPHN</name>
<feature type="compositionally biased region" description="Low complexity" evidence="1">
    <location>
        <begin position="13"/>
        <end position="26"/>
    </location>
</feature>
<reference evidence="2 3" key="1">
    <citation type="journal article" date="2016" name="Front. Microbiol.">
        <title>Genomic Resource of Rice Seed Associated Bacteria.</title>
        <authorList>
            <person name="Midha S."/>
            <person name="Bansal K."/>
            <person name="Sharma S."/>
            <person name="Kumar N."/>
            <person name="Patil P.P."/>
            <person name="Chaudhry V."/>
            <person name="Patil P.B."/>
        </authorList>
    </citation>
    <scope>NUCLEOTIDE SEQUENCE [LARGE SCALE GENOMIC DNA]</scope>
    <source>
        <strain evidence="2 3">NS319</strain>
    </source>
</reference>
<dbReference type="PATRIC" id="fig|33051.3.peg.608"/>
<feature type="compositionally biased region" description="Polar residues" evidence="1">
    <location>
        <begin position="95"/>
        <end position="104"/>
    </location>
</feature>
<comment type="caution">
    <text evidence="2">The sequence shown here is derived from an EMBL/GenBank/DDBJ whole genome shotgun (WGS) entry which is preliminary data.</text>
</comment>
<feature type="region of interest" description="Disordered" evidence="1">
    <location>
        <begin position="62"/>
        <end position="110"/>
    </location>
</feature>
<accession>A0A147I5M2</accession>
<organism evidence="2 3">
    <name type="scientific">Sphingomonas sanguinis</name>
    <dbReference type="NCBI Taxonomy" id="33051"/>
    <lineage>
        <taxon>Bacteria</taxon>
        <taxon>Pseudomonadati</taxon>
        <taxon>Pseudomonadota</taxon>
        <taxon>Alphaproteobacteria</taxon>
        <taxon>Sphingomonadales</taxon>
        <taxon>Sphingomonadaceae</taxon>
        <taxon>Sphingomonas</taxon>
    </lineage>
</organism>
<evidence type="ECO:0000313" key="3">
    <source>
        <dbReference type="Proteomes" id="UP000072867"/>
    </source>
</evidence>
<proteinExistence type="predicted"/>